<dbReference type="Pfam" id="PF09656">
    <property type="entry name" value="PGPGW"/>
    <property type="match status" value="1"/>
</dbReference>
<gene>
    <name evidence="3" type="ORF">H1R19_11035</name>
</gene>
<dbReference type="Proteomes" id="UP000515663">
    <property type="component" value="Chromosome"/>
</dbReference>
<keyword evidence="2" id="KW-0472">Membrane</keyword>
<sequence length="160" mass="18208">MTTSGASEPAVDHTESAAHRPERSRARRIHIWARHRRYVVRTNPRWYGTYRIMVGVVGAVVLLCGIVTIPYPGPGWLIVFLGLGILASEFEWAHRLLKFVRGKYDAWMEWIGRQHWTVQGVFWLGTCAIVLATLWLIGALYSVAGWVNLDYSWLASPIFG</sequence>
<dbReference type="InterPro" id="IPR019099">
    <property type="entry name" value="Uncharacterised_PGPGW_TM"/>
</dbReference>
<keyword evidence="4" id="KW-1185">Reference proteome</keyword>
<keyword evidence="2" id="KW-1133">Transmembrane helix</keyword>
<dbReference type="NCBIfam" id="TIGR02611">
    <property type="entry name" value="TIGR02611 family protein"/>
    <property type="match status" value="1"/>
</dbReference>
<evidence type="ECO:0000313" key="3">
    <source>
        <dbReference type="EMBL" id="QMT03559.1"/>
    </source>
</evidence>
<dbReference type="RefSeq" id="WP_219851430.1">
    <property type="nucleotide sequence ID" value="NZ_CP059491.1"/>
</dbReference>
<dbReference type="KEGG" id="gji:H1R19_11035"/>
<reference evidence="4" key="1">
    <citation type="submission" date="2020-07" db="EMBL/GenBank/DDBJ databases">
        <title>novel species isolated from the respiratory tract of Marmot.</title>
        <authorList>
            <person name="Zhang G."/>
        </authorList>
    </citation>
    <scope>NUCLEOTIDE SEQUENCE [LARGE SCALE GENOMIC DNA]</scope>
    <source>
        <strain evidence="4">686</strain>
    </source>
</reference>
<dbReference type="AlphaFoldDB" id="A0A7D7LZF5"/>
<feature type="transmembrane region" description="Helical" evidence="2">
    <location>
        <begin position="75"/>
        <end position="93"/>
    </location>
</feature>
<keyword evidence="2" id="KW-0812">Transmembrane</keyword>
<proteinExistence type="predicted"/>
<feature type="transmembrane region" description="Helical" evidence="2">
    <location>
        <begin position="50"/>
        <end position="69"/>
    </location>
</feature>
<protein>
    <submittedName>
        <fullName evidence="3">TIGR02611 family protein</fullName>
    </submittedName>
</protein>
<feature type="compositionally biased region" description="Basic and acidic residues" evidence="1">
    <location>
        <begin position="10"/>
        <end position="22"/>
    </location>
</feature>
<accession>A0A7D7LZF5</accession>
<evidence type="ECO:0000256" key="1">
    <source>
        <dbReference type="SAM" id="MobiDB-lite"/>
    </source>
</evidence>
<feature type="transmembrane region" description="Helical" evidence="2">
    <location>
        <begin position="121"/>
        <end position="144"/>
    </location>
</feature>
<feature type="region of interest" description="Disordered" evidence="1">
    <location>
        <begin position="1"/>
        <end position="22"/>
    </location>
</feature>
<name>A0A7D7LZF5_9ACTN</name>
<evidence type="ECO:0000256" key="2">
    <source>
        <dbReference type="SAM" id="Phobius"/>
    </source>
</evidence>
<organism evidence="3 4">
    <name type="scientific">Gordonia jinghuaiqii</name>
    <dbReference type="NCBI Taxonomy" id="2758710"/>
    <lineage>
        <taxon>Bacteria</taxon>
        <taxon>Bacillati</taxon>
        <taxon>Actinomycetota</taxon>
        <taxon>Actinomycetes</taxon>
        <taxon>Mycobacteriales</taxon>
        <taxon>Gordoniaceae</taxon>
        <taxon>Gordonia</taxon>
    </lineage>
</organism>
<dbReference type="InterPro" id="IPR013434">
    <property type="entry name" value="CHP02611"/>
</dbReference>
<evidence type="ECO:0000313" key="4">
    <source>
        <dbReference type="Proteomes" id="UP000515663"/>
    </source>
</evidence>
<dbReference type="EMBL" id="CP059491">
    <property type="protein sequence ID" value="QMT03559.1"/>
    <property type="molecule type" value="Genomic_DNA"/>
</dbReference>